<dbReference type="Pfam" id="PF13947">
    <property type="entry name" value="GUB_WAK_bind"/>
    <property type="match status" value="1"/>
</dbReference>
<dbReference type="InterPro" id="IPR025287">
    <property type="entry name" value="WAK_GUB"/>
</dbReference>
<keyword evidence="7" id="KW-0472">Membrane</keyword>
<evidence type="ECO:0000256" key="2">
    <source>
        <dbReference type="ARBA" id="ARBA00012513"/>
    </source>
</evidence>
<feature type="domain" description="Wall-associated receptor kinase C-terminal" evidence="10">
    <location>
        <begin position="203"/>
        <end position="256"/>
    </location>
</feature>
<keyword evidence="4" id="KW-0325">Glycoprotein</keyword>
<evidence type="ECO:0000259" key="10">
    <source>
        <dbReference type="Pfam" id="PF14380"/>
    </source>
</evidence>
<evidence type="ECO:0000256" key="8">
    <source>
        <dbReference type="SAM" id="SignalP"/>
    </source>
</evidence>
<dbReference type="EMBL" id="QZWG01000001">
    <property type="protein sequence ID" value="RZC28385.1"/>
    <property type="molecule type" value="Genomic_DNA"/>
</dbReference>
<feature type="transmembrane region" description="Helical" evidence="7">
    <location>
        <begin position="277"/>
        <end position="293"/>
    </location>
</feature>
<sequence length="294" mass="32487">MDFTYPSLLSIFLLLLLPSLISSQICQKNCGKETVKYPFGSGPGCGDPRFQPHVTCSNQKLTFTTHTGSYPVTSIDYTNQVIYISDPTMSTCSCTVPSKGFGLNWDAPFTFADSTIFALVDCSMNSSSICQSNGYDDGSNSKLLCDQGTPICSLLYSCRPISTINLPISTCCVYTPVNLGPAFEMDLQKLQCPSYTGFYNFNDQQTDPEKWNYGIALKYKFSVTNDYPGSCDACERSHGVCGYGGAYNSFVCNCPNGINTTTDCFFISSYNKGFRNGVAWLIYPVAWFLVWFFL</sequence>
<evidence type="ECO:0000256" key="3">
    <source>
        <dbReference type="ARBA" id="ARBA00022729"/>
    </source>
</evidence>
<dbReference type="GO" id="GO:0030247">
    <property type="term" value="F:polysaccharide binding"/>
    <property type="evidence" value="ECO:0007669"/>
    <property type="project" value="InterPro"/>
</dbReference>
<gene>
    <name evidence="11" type="ORF">D0Y65_000391</name>
</gene>
<evidence type="ECO:0000256" key="7">
    <source>
        <dbReference type="SAM" id="Phobius"/>
    </source>
</evidence>
<comment type="catalytic activity">
    <reaction evidence="5">
        <text>L-threonyl-[protein] + ATP = O-phospho-L-threonyl-[protein] + ADP + H(+)</text>
        <dbReference type="Rhea" id="RHEA:46608"/>
        <dbReference type="Rhea" id="RHEA-COMP:11060"/>
        <dbReference type="Rhea" id="RHEA-COMP:11605"/>
        <dbReference type="ChEBI" id="CHEBI:15378"/>
        <dbReference type="ChEBI" id="CHEBI:30013"/>
        <dbReference type="ChEBI" id="CHEBI:30616"/>
        <dbReference type="ChEBI" id="CHEBI:61977"/>
        <dbReference type="ChEBI" id="CHEBI:456216"/>
        <dbReference type="EC" id="2.7.11.1"/>
    </reaction>
</comment>
<dbReference type="GO" id="GO:0016020">
    <property type="term" value="C:membrane"/>
    <property type="evidence" value="ECO:0007669"/>
    <property type="project" value="UniProtKB-SubCell"/>
</dbReference>
<dbReference type="Gramene" id="XM_028374591.1">
    <property type="protein sequence ID" value="XP_028230392.1"/>
    <property type="gene ID" value="LOC114410635"/>
</dbReference>
<reference evidence="11 12" key="1">
    <citation type="submission" date="2018-09" db="EMBL/GenBank/DDBJ databases">
        <title>A high-quality reference genome of wild soybean provides a powerful tool to mine soybean genomes.</title>
        <authorList>
            <person name="Xie M."/>
            <person name="Chung C.Y.L."/>
            <person name="Li M.-W."/>
            <person name="Wong F.-L."/>
            <person name="Chan T.-F."/>
            <person name="Lam H.-M."/>
        </authorList>
    </citation>
    <scope>NUCLEOTIDE SEQUENCE [LARGE SCALE GENOMIC DNA]</scope>
    <source>
        <strain evidence="12">cv. W05</strain>
        <tissue evidence="11">Hypocotyl of etiolated seedlings</tissue>
    </source>
</reference>
<evidence type="ECO:0000259" key="9">
    <source>
        <dbReference type="Pfam" id="PF13947"/>
    </source>
</evidence>
<organism evidence="11 12">
    <name type="scientific">Glycine soja</name>
    <name type="common">Wild soybean</name>
    <dbReference type="NCBI Taxonomy" id="3848"/>
    <lineage>
        <taxon>Eukaryota</taxon>
        <taxon>Viridiplantae</taxon>
        <taxon>Streptophyta</taxon>
        <taxon>Embryophyta</taxon>
        <taxon>Tracheophyta</taxon>
        <taxon>Spermatophyta</taxon>
        <taxon>Magnoliopsida</taxon>
        <taxon>eudicotyledons</taxon>
        <taxon>Gunneridae</taxon>
        <taxon>Pentapetalae</taxon>
        <taxon>rosids</taxon>
        <taxon>fabids</taxon>
        <taxon>Fabales</taxon>
        <taxon>Fabaceae</taxon>
        <taxon>Papilionoideae</taxon>
        <taxon>50 kb inversion clade</taxon>
        <taxon>NPAAA clade</taxon>
        <taxon>indigoferoid/millettioid clade</taxon>
        <taxon>Phaseoleae</taxon>
        <taxon>Glycine</taxon>
        <taxon>Glycine subgen. Soja</taxon>
    </lineage>
</organism>
<keyword evidence="3 8" id="KW-0732">Signal</keyword>
<dbReference type="PANTHER" id="PTHR33355">
    <property type="entry name" value="WALL-ASSOCIATED RECEPTOR KINASE CARBOXY-TERMINAL PROTEIN-RELATED"/>
    <property type="match status" value="1"/>
</dbReference>
<evidence type="ECO:0000256" key="6">
    <source>
        <dbReference type="ARBA" id="ARBA00048679"/>
    </source>
</evidence>
<keyword evidence="7" id="KW-1133">Transmembrane helix</keyword>
<dbReference type="Proteomes" id="UP000289340">
    <property type="component" value="Chromosome 1"/>
</dbReference>
<dbReference type="InterPro" id="IPR032872">
    <property type="entry name" value="WAK_assoc_C"/>
</dbReference>
<keyword evidence="7" id="KW-0812">Transmembrane</keyword>
<dbReference type="Pfam" id="PF14380">
    <property type="entry name" value="WAK_assoc"/>
    <property type="match status" value="1"/>
</dbReference>
<proteinExistence type="predicted"/>
<feature type="domain" description="Wall-associated receptor kinase galacturonan-binding" evidence="9">
    <location>
        <begin position="26"/>
        <end position="86"/>
    </location>
</feature>
<accession>A0A445LYN5</accession>
<feature type="signal peptide" evidence="8">
    <location>
        <begin position="1"/>
        <end position="23"/>
    </location>
</feature>
<evidence type="ECO:0000256" key="1">
    <source>
        <dbReference type="ARBA" id="ARBA00004167"/>
    </source>
</evidence>
<comment type="subcellular location">
    <subcellularLocation>
        <location evidence="1">Membrane</location>
        <topology evidence="1">Single-pass membrane protein</topology>
    </subcellularLocation>
</comment>
<comment type="catalytic activity">
    <reaction evidence="6">
        <text>L-seryl-[protein] + ATP = O-phospho-L-seryl-[protein] + ADP + H(+)</text>
        <dbReference type="Rhea" id="RHEA:17989"/>
        <dbReference type="Rhea" id="RHEA-COMP:9863"/>
        <dbReference type="Rhea" id="RHEA-COMP:11604"/>
        <dbReference type="ChEBI" id="CHEBI:15378"/>
        <dbReference type="ChEBI" id="CHEBI:29999"/>
        <dbReference type="ChEBI" id="CHEBI:30616"/>
        <dbReference type="ChEBI" id="CHEBI:83421"/>
        <dbReference type="ChEBI" id="CHEBI:456216"/>
        <dbReference type="EC" id="2.7.11.1"/>
    </reaction>
</comment>
<keyword evidence="12" id="KW-1185">Reference proteome</keyword>
<evidence type="ECO:0000256" key="4">
    <source>
        <dbReference type="ARBA" id="ARBA00023180"/>
    </source>
</evidence>
<evidence type="ECO:0000256" key="5">
    <source>
        <dbReference type="ARBA" id="ARBA00047899"/>
    </source>
</evidence>
<feature type="chain" id="PRO_5019028079" description="non-specific serine/threonine protein kinase" evidence="8">
    <location>
        <begin position="24"/>
        <end position="294"/>
    </location>
</feature>
<comment type="caution">
    <text evidence="11">The sequence shown here is derived from an EMBL/GenBank/DDBJ whole genome shotgun (WGS) entry which is preliminary data.</text>
</comment>
<dbReference type="GO" id="GO:0004674">
    <property type="term" value="F:protein serine/threonine kinase activity"/>
    <property type="evidence" value="ECO:0007669"/>
    <property type="project" value="UniProtKB-EC"/>
</dbReference>
<protein>
    <recommendedName>
        <fullName evidence="2">non-specific serine/threonine protein kinase</fullName>
        <ecNumber evidence="2">2.7.11.1</ecNumber>
    </recommendedName>
</protein>
<dbReference type="EC" id="2.7.11.1" evidence="2"/>
<evidence type="ECO:0000313" key="11">
    <source>
        <dbReference type="EMBL" id="RZC28385.1"/>
    </source>
</evidence>
<dbReference type="PANTHER" id="PTHR33355:SF10">
    <property type="entry name" value="EGF-LIKE DOMAIN-CONTAINING PROTEIN"/>
    <property type="match status" value="1"/>
</dbReference>
<name>A0A445LYN5_GLYSO</name>
<dbReference type="AlphaFoldDB" id="A0A445LYN5"/>
<evidence type="ECO:0000313" key="12">
    <source>
        <dbReference type="Proteomes" id="UP000289340"/>
    </source>
</evidence>